<protein>
    <submittedName>
        <fullName evidence="1">Uncharacterized protein</fullName>
    </submittedName>
</protein>
<dbReference type="OrthoDB" id="4427427at2"/>
<gene>
    <name evidence="1" type="ORF">UO65_5282</name>
</gene>
<evidence type="ECO:0000313" key="2">
    <source>
        <dbReference type="Proteomes" id="UP000019277"/>
    </source>
</evidence>
<reference evidence="1 2" key="1">
    <citation type="journal article" date="2014" name="Genome Announc.">
        <title>Draft Genome Sequence of the Antitrypanosomally Active Sponge-Associated Bacterium Actinokineospora sp. Strain EG49.</title>
        <authorList>
            <person name="Harjes J."/>
            <person name="Ryu T."/>
            <person name="Abdelmohsen U.R."/>
            <person name="Moitinho-Silva L."/>
            <person name="Horn H."/>
            <person name="Ravasi T."/>
            <person name="Hentschel U."/>
        </authorList>
    </citation>
    <scope>NUCLEOTIDE SEQUENCE [LARGE SCALE GENOMIC DNA]</scope>
    <source>
        <strain evidence="1 2">EG49</strain>
    </source>
</reference>
<organism evidence="1 2">
    <name type="scientific">Actinokineospora spheciospongiae</name>
    <dbReference type="NCBI Taxonomy" id="909613"/>
    <lineage>
        <taxon>Bacteria</taxon>
        <taxon>Bacillati</taxon>
        <taxon>Actinomycetota</taxon>
        <taxon>Actinomycetes</taxon>
        <taxon>Pseudonocardiales</taxon>
        <taxon>Pseudonocardiaceae</taxon>
        <taxon>Actinokineospora</taxon>
    </lineage>
</organism>
<comment type="caution">
    <text evidence="1">The sequence shown here is derived from an EMBL/GenBank/DDBJ whole genome shotgun (WGS) entry which is preliminary data.</text>
</comment>
<dbReference type="Proteomes" id="UP000019277">
    <property type="component" value="Unassembled WGS sequence"/>
</dbReference>
<proteinExistence type="predicted"/>
<dbReference type="EMBL" id="AYXG01000205">
    <property type="protein sequence ID" value="EWC59421.1"/>
    <property type="molecule type" value="Genomic_DNA"/>
</dbReference>
<dbReference type="eggNOG" id="ENOG5033D9E">
    <property type="taxonomic scope" value="Bacteria"/>
</dbReference>
<name>W7ISL6_9PSEU</name>
<dbReference type="STRING" id="909613.UO65_5282"/>
<accession>W7ISL6</accession>
<keyword evidence="2" id="KW-1185">Reference proteome</keyword>
<dbReference type="RefSeq" id="WP_035287458.1">
    <property type="nucleotide sequence ID" value="NZ_AYXG01000205.1"/>
</dbReference>
<sequence>MIILFSRVDVGGPWCLTSIDPTDHATLLDRIRGFESMRVQEVFFKGDEPGKGYPLDRLPSRQARDRLGELQLDDRDEISRLRISGKGRLYGFRERERFYALWWDPEHEVWPSRKKHT</sequence>
<evidence type="ECO:0000313" key="1">
    <source>
        <dbReference type="EMBL" id="EWC59421.1"/>
    </source>
</evidence>
<dbReference type="AlphaFoldDB" id="W7ISL6"/>